<organism evidence="1 2">
    <name type="scientific">candidate division WWE3 bacterium RIFCSPLOWO2_01_FULL_41_18</name>
    <dbReference type="NCBI Taxonomy" id="1802625"/>
    <lineage>
        <taxon>Bacteria</taxon>
        <taxon>Katanobacteria</taxon>
    </lineage>
</organism>
<dbReference type="EMBL" id="MEVI01000002">
    <property type="protein sequence ID" value="OGC55343.1"/>
    <property type="molecule type" value="Genomic_DNA"/>
</dbReference>
<proteinExistence type="predicted"/>
<protein>
    <submittedName>
        <fullName evidence="1">Uncharacterized protein</fullName>
    </submittedName>
</protein>
<evidence type="ECO:0000313" key="1">
    <source>
        <dbReference type="EMBL" id="OGC55343.1"/>
    </source>
</evidence>
<reference evidence="1 2" key="1">
    <citation type="journal article" date="2016" name="Nat. Commun.">
        <title>Thousands of microbial genomes shed light on interconnected biogeochemical processes in an aquifer system.</title>
        <authorList>
            <person name="Anantharaman K."/>
            <person name="Brown C.T."/>
            <person name="Hug L.A."/>
            <person name="Sharon I."/>
            <person name="Castelle C.J."/>
            <person name="Probst A.J."/>
            <person name="Thomas B.C."/>
            <person name="Singh A."/>
            <person name="Wilkins M.J."/>
            <person name="Karaoz U."/>
            <person name="Brodie E.L."/>
            <person name="Williams K.H."/>
            <person name="Hubbard S.S."/>
            <person name="Banfield J.F."/>
        </authorList>
    </citation>
    <scope>NUCLEOTIDE SEQUENCE [LARGE SCALE GENOMIC DNA]</scope>
</reference>
<evidence type="ECO:0000313" key="2">
    <source>
        <dbReference type="Proteomes" id="UP000176504"/>
    </source>
</evidence>
<sequence length="213" mass="24776">MTDSLPSHHKKYLVKEIIMKDEVIVPEIQEVLSDGGEKGVVKINGGEVKTVEVMKITPHDLQQGLPYVLEFYSGALDKSVGDPYRFAWGDVHKNLTKEQVFKGMVRAVIEEESAKYDINEKSLRHQFISEHERDLLISLTQRTKSYYGQEDTPAYYVVDFLRQHVSQMYNERFTKDQLMMALQTAKFPEDIVERVDETPDWVSRADWKNRLGY</sequence>
<accession>A0A1F4VF68</accession>
<dbReference type="AlphaFoldDB" id="A0A1F4VF68"/>
<comment type="caution">
    <text evidence="1">The sequence shown here is derived from an EMBL/GenBank/DDBJ whole genome shotgun (WGS) entry which is preliminary data.</text>
</comment>
<dbReference type="Proteomes" id="UP000176504">
    <property type="component" value="Unassembled WGS sequence"/>
</dbReference>
<name>A0A1F4VF68_UNCKA</name>
<gene>
    <name evidence="1" type="ORF">A3A78_00040</name>
</gene>